<keyword evidence="6" id="KW-0804">Transcription</keyword>
<dbReference type="GO" id="GO:0043565">
    <property type="term" value="F:sequence-specific DNA binding"/>
    <property type="evidence" value="ECO:0007669"/>
    <property type="project" value="TreeGrafter"/>
</dbReference>
<dbReference type="GO" id="GO:0008270">
    <property type="term" value="F:zinc ion binding"/>
    <property type="evidence" value="ECO:0007669"/>
    <property type="project" value="InterPro"/>
</dbReference>
<keyword evidence="7" id="KW-0539">Nucleus</keyword>
<sequence>MLNLMAPASPAPSNRQWGFLLSDFTARNTQSIPATQTTQPPQTRPLANPQPITSELPVPSFRNVSACNRCRLRKHRCDQRLPRCQSCAKAHVRCVGYDPLTKREVPRSYVYLLENRIRYLKQLLTEHNISFKPARAFDEEALQAEAESQPAPSRQCDPSGSHARNAAAAAAASLERTEHVPSPKQRTAPKRKRDQFAEDKLSQLNTILNELFTEHCQRQSRSGIPTHNQPYPGSAIPRTRAQRIRVQRKPSWSMPRCHSPESVVSHSSSESLDPLLQYEGSSSAHSLTGNDSASEGYQGLDIENMGSPFAMDVNGLGLDLDALGTKPLIADGSLRNMAISNTSLPARTQPGMRAKSNTADPHEETERANYDLLDEFLVGWADGESLGD</sequence>
<reference evidence="10" key="2">
    <citation type="journal article" date="2023" name="IMA Fungus">
        <title>Comparative genomic study of the Penicillium genus elucidates a diverse pangenome and 15 lateral gene transfer events.</title>
        <authorList>
            <person name="Petersen C."/>
            <person name="Sorensen T."/>
            <person name="Nielsen M.R."/>
            <person name="Sondergaard T.E."/>
            <person name="Sorensen J.L."/>
            <person name="Fitzpatrick D.A."/>
            <person name="Frisvad J.C."/>
            <person name="Nielsen K.L."/>
        </authorList>
    </citation>
    <scope>NUCLEOTIDE SEQUENCE</scope>
    <source>
        <strain evidence="10">IBT 34128</strain>
    </source>
</reference>
<reference evidence="10" key="1">
    <citation type="submission" date="2022-11" db="EMBL/GenBank/DDBJ databases">
        <authorList>
            <person name="Petersen C."/>
        </authorList>
    </citation>
    <scope>NUCLEOTIDE SEQUENCE</scope>
    <source>
        <strain evidence="10">IBT 34128</strain>
    </source>
</reference>
<keyword evidence="11" id="KW-1185">Reference proteome</keyword>
<dbReference type="PANTHER" id="PTHR47782">
    <property type="entry name" value="ZN(II)2CYS6 TRANSCRIPTION FACTOR (EUROFUNG)-RELATED"/>
    <property type="match status" value="1"/>
</dbReference>
<evidence type="ECO:0000256" key="5">
    <source>
        <dbReference type="ARBA" id="ARBA00023125"/>
    </source>
</evidence>
<dbReference type="Gene3D" id="4.10.240.10">
    <property type="entry name" value="Zn(2)-C6 fungal-type DNA-binding domain"/>
    <property type="match status" value="1"/>
</dbReference>
<feature type="region of interest" description="Disordered" evidence="8">
    <location>
        <begin position="142"/>
        <end position="195"/>
    </location>
</feature>
<organism evidence="10 11">
    <name type="scientific">Penicillium alfredii</name>
    <dbReference type="NCBI Taxonomy" id="1506179"/>
    <lineage>
        <taxon>Eukaryota</taxon>
        <taxon>Fungi</taxon>
        <taxon>Dikarya</taxon>
        <taxon>Ascomycota</taxon>
        <taxon>Pezizomycotina</taxon>
        <taxon>Eurotiomycetes</taxon>
        <taxon>Eurotiomycetidae</taxon>
        <taxon>Eurotiales</taxon>
        <taxon>Aspergillaceae</taxon>
        <taxon>Penicillium</taxon>
    </lineage>
</organism>
<accession>A0A9W9ELU7</accession>
<protein>
    <recommendedName>
        <fullName evidence="9">Zn(2)-C6 fungal-type domain-containing protein</fullName>
    </recommendedName>
</protein>
<dbReference type="EMBL" id="JAPMSZ010000011">
    <property type="protein sequence ID" value="KAJ5084100.1"/>
    <property type="molecule type" value="Genomic_DNA"/>
</dbReference>
<gene>
    <name evidence="10" type="ORF">NUU61_008679</name>
</gene>
<dbReference type="InterPro" id="IPR001138">
    <property type="entry name" value="Zn2Cys6_DnaBD"/>
</dbReference>
<dbReference type="PROSITE" id="PS50048">
    <property type="entry name" value="ZN2_CY6_FUNGAL_2"/>
    <property type="match status" value="1"/>
</dbReference>
<evidence type="ECO:0000313" key="10">
    <source>
        <dbReference type="EMBL" id="KAJ5084100.1"/>
    </source>
</evidence>
<dbReference type="SMART" id="SM00066">
    <property type="entry name" value="GAL4"/>
    <property type="match status" value="1"/>
</dbReference>
<feature type="region of interest" description="Disordered" evidence="8">
    <location>
        <begin position="344"/>
        <end position="364"/>
    </location>
</feature>
<dbReference type="GO" id="GO:0045944">
    <property type="term" value="P:positive regulation of transcription by RNA polymerase II"/>
    <property type="evidence" value="ECO:0007669"/>
    <property type="project" value="TreeGrafter"/>
</dbReference>
<feature type="compositionally biased region" description="Polar residues" evidence="8">
    <location>
        <begin position="219"/>
        <end position="231"/>
    </location>
</feature>
<dbReference type="GO" id="GO:0005634">
    <property type="term" value="C:nucleus"/>
    <property type="evidence" value="ECO:0007669"/>
    <property type="project" value="UniProtKB-SubCell"/>
</dbReference>
<evidence type="ECO:0000256" key="2">
    <source>
        <dbReference type="ARBA" id="ARBA00022723"/>
    </source>
</evidence>
<dbReference type="GeneID" id="81398373"/>
<comment type="caution">
    <text evidence="10">The sequence shown here is derived from an EMBL/GenBank/DDBJ whole genome shotgun (WGS) entry which is preliminary data.</text>
</comment>
<proteinExistence type="predicted"/>
<evidence type="ECO:0000256" key="4">
    <source>
        <dbReference type="ARBA" id="ARBA00023015"/>
    </source>
</evidence>
<evidence type="ECO:0000256" key="7">
    <source>
        <dbReference type="ARBA" id="ARBA00023242"/>
    </source>
</evidence>
<dbReference type="SUPFAM" id="SSF57701">
    <property type="entry name" value="Zn2/Cys6 DNA-binding domain"/>
    <property type="match status" value="1"/>
</dbReference>
<comment type="subcellular location">
    <subcellularLocation>
        <location evidence="1">Nucleus</location>
    </subcellularLocation>
</comment>
<dbReference type="FunFam" id="4.10.240.10:FF:000006">
    <property type="entry name" value="Positive regulator of purine utilization"/>
    <property type="match status" value="1"/>
</dbReference>
<dbReference type="RefSeq" id="XP_056507497.1">
    <property type="nucleotide sequence ID" value="XM_056659204.1"/>
</dbReference>
<keyword evidence="3" id="KW-0862">Zinc</keyword>
<feature type="domain" description="Zn(2)-C6 fungal-type" evidence="9">
    <location>
        <begin position="66"/>
        <end position="95"/>
    </location>
</feature>
<feature type="compositionally biased region" description="Low complexity" evidence="8">
    <location>
        <begin position="260"/>
        <end position="271"/>
    </location>
</feature>
<evidence type="ECO:0000256" key="1">
    <source>
        <dbReference type="ARBA" id="ARBA00004123"/>
    </source>
</evidence>
<dbReference type="GO" id="GO:0000981">
    <property type="term" value="F:DNA-binding transcription factor activity, RNA polymerase II-specific"/>
    <property type="evidence" value="ECO:0007669"/>
    <property type="project" value="InterPro"/>
</dbReference>
<dbReference type="AlphaFoldDB" id="A0A9W9ELU7"/>
<keyword evidence="2" id="KW-0479">Metal-binding</keyword>
<feature type="compositionally biased region" description="Low complexity" evidence="8">
    <location>
        <begin position="32"/>
        <end position="45"/>
    </location>
</feature>
<dbReference type="OrthoDB" id="2399539at2759"/>
<dbReference type="CDD" id="cd14723">
    <property type="entry name" value="ZIP_Ppr1"/>
    <property type="match status" value="1"/>
</dbReference>
<dbReference type="CDD" id="cd00067">
    <property type="entry name" value="GAL4"/>
    <property type="match status" value="1"/>
</dbReference>
<evidence type="ECO:0000256" key="8">
    <source>
        <dbReference type="SAM" id="MobiDB-lite"/>
    </source>
</evidence>
<evidence type="ECO:0000313" key="11">
    <source>
        <dbReference type="Proteomes" id="UP001141434"/>
    </source>
</evidence>
<keyword evidence="5" id="KW-0238">DNA-binding</keyword>
<dbReference type="PANTHER" id="PTHR47782:SF1">
    <property type="entry name" value="PYRIMIDINE PATHWAY REGULATORY PROTEIN 1"/>
    <property type="match status" value="1"/>
</dbReference>
<dbReference type="Pfam" id="PF00172">
    <property type="entry name" value="Zn_clus"/>
    <property type="match status" value="1"/>
</dbReference>
<dbReference type="InterPro" id="IPR052202">
    <property type="entry name" value="Yeast_MetPath_Reg"/>
</dbReference>
<feature type="region of interest" description="Disordered" evidence="8">
    <location>
        <begin position="32"/>
        <end position="55"/>
    </location>
</feature>
<dbReference type="PROSITE" id="PS00463">
    <property type="entry name" value="ZN2_CY6_FUNGAL_1"/>
    <property type="match status" value="1"/>
</dbReference>
<dbReference type="InterPro" id="IPR036864">
    <property type="entry name" value="Zn2-C6_fun-type_DNA-bd_sf"/>
</dbReference>
<keyword evidence="4" id="KW-0805">Transcription regulation</keyword>
<evidence type="ECO:0000256" key="6">
    <source>
        <dbReference type="ARBA" id="ARBA00023163"/>
    </source>
</evidence>
<evidence type="ECO:0000259" key="9">
    <source>
        <dbReference type="PROSITE" id="PS50048"/>
    </source>
</evidence>
<dbReference type="Proteomes" id="UP001141434">
    <property type="component" value="Unassembled WGS sequence"/>
</dbReference>
<feature type="region of interest" description="Disordered" evidence="8">
    <location>
        <begin position="218"/>
        <end position="272"/>
    </location>
</feature>
<name>A0A9W9ELU7_9EURO</name>
<evidence type="ECO:0000256" key="3">
    <source>
        <dbReference type="ARBA" id="ARBA00022833"/>
    </source>
</evidence>